<reference evidence="3" key="1">
    <citation type="journal article" date="2019" name="Nat. Commun.">
        <title>The genome of broomcorn millet.</title>
        <authorList>
            <person name="Zou C."/>
            <person name="Miki D."/>
            <person name="Li D."/>
            <person name="Tang Q."/>
            <person name="Xiao L."/>
            <person name="Rajput S."/>
            <person name="Deng P."/>
            <person name="Jia W."/>
            <person name="Huang R."/>
            <person name="Zhang M."/>
            <person name="Sun Y."/>
            <person name="Hu J."/>
            <person name="Fu X."/>
            <person name="Schnable P.S."/>
            <person name="Li F."/>
            <person name="Zhang H."/>
            <person name="Feng B."/>
            <person name="Zhu X."/>
            <person name="Liu R."/>
            <person name="Schnable J.C."/>
            <person name="Zhu J.-K."/>
            <person name="Zhang H."/>
        </authorList>
    </citation>
    <scope>NUCLEOTIDE SEQUENCE [LARGE SCALE GENOMIC DNA]</scope>
</reference>
<feature type="domain" description="DUF1618" evidence="1">
    <location>
        <begin position="151"/>
        <end position="281"/>
    </location>
</feature>
<dbReference type="EMBL" id="PQIB02000013">
    <property type="protein sequence ID" value="RLM74634.1"/>
    <property type="molecule type" value="Genomic_DNA"/>
</dbReference>
<accession>A0A3L6Q7J6</accession>
<evidence type="ECO:0000313" key="2">
    <source>
        <dbReference type="EMBL" id="RLM74634.1"/>
    </source>
</evidence>
<name>A0A3L6Q7J6_PANMI</name>
<dbReference type="OrthoDB" id="672016at2759"/>
<gene>
    <name evidence="2" type="ORF">C2845_PM15G11660</name>
</gene>
<dbReference type="STRING" id="4540.A0A3L6Q7J6"/>
<protein>
    <recommendedName>
        <fullName evidence="1">DUF1618 domain-containing protein</fullName>
    </recommendedName>
</protein>
<dbReference type="Pfam" id="PF07762">
    <property type="entry name" value="DUF1618"/>
    <property type="match status" value="1"/>
</dbReference>
<dbReference type="AlphaFoldDB" id="A0A3L6Q7J6"/>
<keyword evidence="3" id="KW-1185">Reference proteome</keyword>
<comment type="caution">
    <text evidence="2">The sequence shown here is derived from an EMBL/GenBank/DDBJ whole genome shotgun (WGS) entry which is preliminary data.</text>
</comment>
<evidence type="ECO:0000259" key="1">
    <source>
        <dbReference type="Pfam" id="PF07762"/>
    </source>
</evidence>
<dbReference type="PANTHER" id="PTHR33074">
    <property type="entry name" value="EXPRESSED PROTEIN-RELATED"/>
    <property type="match status" value="1"/>
</dbReference>
<proteinExistence type="predicted"/>
<evidence type="ECO:0000313" key="3">
    <source>
        <dbReference type="Proteomes" id="UP000275267"/>
    </source>
</evidence>
<sequence length="324" mass="36157">MDSRLYKVLIPPPFHSEDPSLSGSILLDPQGYISDRTNDATADGFTKGGKAIHVTFWVADPPRASFFTVYIPEDNDYFVYQAGTKHKRPSLQRIPTPPTVFFSDSEAGLLRCRNRYLIALLCGSFIDGQYNLHLCNSKTKLSLSEGNAVQWVGLISGGGILICDLLKDSNRLHYIPLPSLVHRLPEGPPLRVRGINVFRNEYIKYFDMCLHIGSDSVTKGWEAATWRLEVSGTEWKEDCRFKVSNDLAFPNLQEDECRAPTLKGVYSGFPALSLHDDDIVYIIDKSDLLDKKASVIAVGMSNQTLKGVADFGSGRTLGYSFVYF</sequence>
<dbReference type="PANTHER" id="PTHR33074:SF42">
    <property type="entry name" value="DUF1618 DOMAIN-CONTAINING PROTEIN"/>
    <property type="match status" value="1"/>
</dbReference>
<dbReference type="Proteomes" id="UP000275267">
    <property type="component" value="Unassembled WGS sequence"/>
</dbReference>
<dbReference type="InterPro" id="IPR011676">
    <property type="entry name" value="DUF1618"/>
</dbReference>
<organism evidence="2 3">
    <name type="scientific">Panicum miliaceum</name>
    <name type="common">Proso millet</name>
    <name type="synonym">Broomcorn millet</name>
    <dbReference type="NCBI Taxonomy" id="4540"/>
    <lineage>
        <taxon>Eukaryota</taxon>
        <taxon>Viridiplantae</taxon>
        <taxon>Streptophyta</taxon>
        <taxon>Embryophyta</taxon>
        <taxon>Tracheophyta</taxon>
        <taxon>Spermatophyta</taxon>
        <taxon>Magnoliopsida</taxon>
        <taxon>Liliopsida</taxon>
        <taxon>Poales</taxon>
        <taxon>Poaceae</taxon>
        <taxon>PACMAD clade</taxon>
        <taxon>Panicoideae</taxon>
        <taxon>Panicodae</taxon>
        <taxon>Paniceae</taxon>
        <taxon>Panicinae</taxon>
        <taxon>Panicum</taxon>
        <taxon>Panicum sect. Panicum</taxon>
    </lineage>
</organism>